<dbReference type="GO" id="GO:0003677">
    <property type="term" value="F:DNA binding"/>
    <property type="evidence" value="ECO:0007669"/>
    <property type="project" value="UniProtKB-KW"/>
</dbReference>
<dbReference type="Gene3D" id="3.40.190.10">
    <property type="entry name" value="Periplasmic binding protein-like II"/>
    <property type="match status" value="2"/>
</dbReference>
<evidence type="ECO:0000259" key="5">
    <source>
        <dbReference type="PROSITE" id="PS50931"/>
    </source>
</evidence>
<dbReference type="InterPro" id="IPR036390">
    <property type="entry name" value="WH_DNA-bd_sf"/>
</dbReference>
<dbReference type="GO" id="GO:0003700">
    <property type="term" value="F:DNA-binding transcription factor activity"/>
    <property type="evidence" value="ECO:0007669"/>
    <property type="project" value="InterPro"/>
</dbReference>
<dbReference type="Pfam" id="PF00126">
    <property type="entry name" value="HTH_1"/>
    <property type="match status" value="1"/>
</dbReference>
<evidence type="ECO:0000313" key="6">
    <source>
        <dbReference type="EMBL" id="WNC11930.1"/>
    </source>
</evidence>
<keyword evidence="2" id="KW-0805">Transcription regulation</keyword>
<evidence type="ECO:0000256" key="1">
    <source>
        <dbReference type="ARBA" id="ARBA00009437"/>
    </source>
</evidence>
<keyword evidence="4" id="KW-0804">Transcription</keyword>
<dbReference type="AlphaFoldDB" id="A0AAJ6M4D7"/>
<dbReference type="EMBL" id="CP134081">
    <property type="protein sequence ID" value="WNC11930.1"/>
    <property type="molecule type" value="Genomic_DNA"/>
</dbReference>
<protein>
    <submittedName>
        <fullName evidence="6">LysR family transcriptional regulator</fullName>
    </submittedName>
</protein>
<dbReference type="PANTHER" id="PTHR30579">
    <property type="entry name" value="TRANSCRIPTIONAL REGULATOR"/>
    <property type="match status" value="1"/>
</dbReference>
<dbReference type="FunFam" id="1.10.10.10:FF:000001">
    <property type="entry name" value="LysR family transcriptional regulator"/>
    <property type="match status" value="1"/>
</dbReference>
<dbReference type="Gene3D" id="1.10.10.10">
    <property type="entry name" value="Winged helix-like DNA-binding domain superfamily/Winged helix DNA-binding domain"/>
    <property type="match status" value="1"/>
</dbReference>
<dbReference type="InterPro" id="IPR050176">
    <property type="entry name" value="LTTR"/>
</dbReference>
<evidence type="ECO:0000256" key="4">
    <source>
        <dbReference type="ARBA" id="ARBA00023163"/>
    </source>
</evidence>
<dbReference type="PANTHER" id="PTHR30579:SF7">
    <property type="entry name" value="HTH-TYPE TRANSCRIPTIONAL REGULATOR LRHA-RELATED"/>
    <property type="match status" value="1"/>
</dbReference>
<dbReference type="InterPro" id="IPR000847">
    <property type="entry name" value="LysR_HTH_N"/>
</dbReference>
<name>A0AAJ6M4D7_9PSED</name>
<dbReference type="SUPFAM" id="SSF46785">
    <property type="entry name" value="Winged helix' DNA-binding domain"/>
    <property type="match status" value="1"/>
</dbReference>
<dbReference type="InterPro" id="IPR036388">
    <property type="entry name" value="WH-like_DNA-bd_sf"/>
</dbReference>
<reference evidence="6" key="1">
    <citation type="submission" date="2023-09" db="EMBL/GenBank/DDBJ databases">
        <title>First report of Pseudomonas coleopterorum DJ13 causing leaf spot on Rhododendron pulchrum Sweet in China.</title>
        <authorList>
            <person name="Zhang Y."/>
        </authorList>
    </citation>
    <scope>NUCLEOTIDE SEQUENCE</scope>
    <source>
        <strain evidence="6">DJ13</strain>
    </source>
</reference>
<feature type="domain" description="HTH lysR-type" evidence="5">
    <location>
        <begin position="5"/>
        <end position="62"/>
    </location>
</feature>
<proteinExistence type="inferred from homology"/>
<gene>
    <name evidence="6" type="ORF">RI108_05780</name>
</gene>
<dbReference type="InterPro" id="IPR005119">
    <property type="entry name" value="LysR_subst-bd"/>
</dbReference>
<comment type="similarity">
    <text evidence="1">Belongs to the LysR transcriptional regulatory family.</text>
</comment>
<dbReference type="SUPFAM" id="SSF53850">
    <property type="entry name" value="Periplasmic binding protein-like II"/>
    <property type="match status" value="1"/>
</dbReference>
<sequence length="284" mass="31374">MAGILEIDLLRTFHAVVRIGKFRAAAEHLHKSAAAVSVHIQRLEDVAGGRLLNRDNRSISLTELGRRLLVSTAPLLRTHDQALADLHGTQLVGRITLGVPDEYVTHVIREILPAFTTTWPNVILEIKTGPSTVLKERIQRGELQAAVVVQHQGDVGMDTKVLMSTTPVWVGPRSTAVAFEDPLPLAVHTVQCCYREAMIESLKVSGRRARIVLESHSSQAVNACVETGLAVSLIDRGKVTERMQILEDMPVIQDYDIVFVRSAESRRDEAVEMLAHAMQCSFQL</sequence>
<evidence type="ECO:0000313" key="7">
    <source>
        <dbReference type="Proteomes" id="UP001258207"/>
    </source>
</evidence>
<dbReference type="Pfam" id="PF03466">
    <property type="entry name" value="LysR_substrate"/>
    <property type="match status" value="1"/>
</dbReference>
<evidence type="ECO:0000256" key="2">
    <source>
        <dbReference type="ARBA" id="ARBA00023015"/>
    </source>
</evidence>
<organism evidence="6 7">
    <name type="scientific">Pseudomonas coleopterorum</name>
    <dbReference type="NCBI Taxonomy" id="1605838"/>
    <lineage>
        <taxon>Bacteria</taxon>
        <taxon>Pseudomonadati</taxon>
        <taxon>Pseudomonadota</taxon>
        <taxon>Gammaproteobacteria</taxon>
        <taxon>Pseudomonadales</taxon>
        <taxon>Pseudomonadaceae</taxon>
        <taxon>Pseudomonas</taxon>
    </lineage>
</organism>
<accession>A0AAJ6M4D7</accession>
<dbReference type="RefSeq" id="WP_310793098.1">
    <property type="nucleotide sequence ID" value="NZ_CP134081.1"/>
</dbReference>
<dbReference type="Proteomes" id="UP001258207">
    <property type="component" value="Chromosome"/>
</dbReference>
<dbReference type="PROSITE" id="PS50931">
    <property type="entry name" value="HTH_LYSR"/>
    <property type="match status" value="1"/>
</dbReference>
<evidence type="ECO:0000256" key="3">
    <source>
        <dbReference type="ARBA" id="ARBA00023125"/>
    </source>
</evidence>
<keyword evidence="3" id="KW-0238">DNA-binding</keyword>